<protein>
    <recommendedName>
        <fullName evidence="3">Relaxase/Mobilisation nuclease domain-containing protein</fullName>
    </recommendedName>
</protein>
<dbReference type="STRING" id="341036.SAMN05660649_04946"/>
<name>A0A1I2ZJ98_9FIRM</name>
<dbReference type="EMBL" id="FOOX01000028">
    <property type="protein sequence ID" value="SFH37191.1"/>
    <property type="molecule type" value="Genomic_DNA"/>
</dbReference>
<evidence type="ECO:0000313" key="2">
    <source>
        <dbReference type="Proteomes" id="UP000199337"/>
    </source>
</evidence>
<keyword evidence="2" id="KW-1185">Reference proteome</keyword>
<proteinExistence type="predicted"/>
<sequence>MATTRLISLHIGKGKTIAASLKDCTDYAENPDKTKNGGLISAYQCDPATVDAEFLLAKRQYRTIQVYRQNYQ</sequence>
<reference evidence="2" key="1">
    <citation type="submission" date="2016-10" db="EMBL/GenBank/DDBJ databases">
        <authorList>
            <person name="Varghese N."/>
            <person name="Submissions S."/>
        </authorList>
    </citation>
    <scope>NUCLEOTIDE SEQUENCE [LARGE SCALE GENOMIC DNA]</scope>
    <source>
        <strain evidence="2">DSM 17038</strain>
    </source>
</reference>
<accession>A0A1I2ZJ98</accession>
<gene>
    <name evidence="1" type="ORF">SAMN05660649_04946</name>
</gene>
<evidence type="ECO:0000313" key="1">
    <source>
        <dbReference type="EMBL" id="SFH37191.1"/>
    </source>
</evidence>
<dbReference type="Proteomes" id="UP000199337">
    <property type="component" value="Unassembled WGS sequence"/>
</dbReference>
<organism evidence="1 2">
    <name type="scientific">Desulfotruncus arcticus DSM 17038</name>
    <dbReference type="NCBI Taxonomy" id="1121424"/>
    <lineage>
        <taxon>Bacteria</taxon>
        <taxon>Bacillati</taxon>
        <taxon>Bacillota</taxon>
        <taxon>Clostridia</taxon>
        <taxon>Eubacteriales</taxon>
        <taxon>Desulfallaceae</taxon>
        <taxon>Desulfotruncus</taxon>
    </lineage>
</organism>
<evidence type="ECO:0008006" key="3">
    <source>
        <dbReference type="Google" id="ProtNLM"/>
    </source>
</evidence>
<dbReference type="AlphaFoldDB" id="A0A1I2ZJ98"/>